<dbReference type="Proteomes" id="UP000190888">
    <property type="component" value="Unassembled WGS sequence"/>
</dbReference>
<name>A0A1T4P3P2_9BACT</name>
<organism evidence="2 3">
    <name type="scientific">Sediminibacterium ginsengisoli</name>
    <dbReference type="NCBI Taxonomy" id="413434"/>
    <lineage>
        <taxon>Bacteria</taxon>
        <taxon>Pseudomonadati</taxon>
        <taxon>Bacteroidota</taxon>
        <taxon>Chitinophagia</taxon>
        <taxon>Chitinophagales</taxon>
        <taxon>Chitinophagaceae</taxon>
        <taxon>Sediminibacterium</taxon>
    </lineage>
</organism>
<dbReference type="STRING" id="413434.SAMN04488132_105123"/>
<dbReference type="EMBL" id="FUWH01000005">
    <property type="protein sequence ID" value="SJZ85927.1"/>
    <property type="molecule type" value="Genomic_DNA"/>
</dbReference>
<evidence type="ECO:0000313" key="2">
    <source>
        <dbReference type="EMBL" id="SJZ85927.1"/>
    </source>
</evidence>
<feature type="region of interest" description="Disordered" evidence="1">
    <location>
        <begin position="1"/>
        <end position="27"/>
    </location>
</feature>
<protein>
    <submittedName>
        <fullName evidence="2">Uncharacterized protein</fullName>
    </submittedName>
</protein>
<proteinExistence type="predicted"/>
<dbReference type="AlphaFoldDB" id="A0A1T4P3P2"/>
<dbReference type="RefSeq" id="WP_176112970.1">
    <property type="nucleotide sequence ID" value="NZ_FUWH01000005.1"/>
</dbReference>
<accession>A0A1T4P3P2</accession>
<evidence type="ECO:0000256" key="1">
    <source>
        <dbReference type="SAM" id="MobiDB-lite"/>
    </source>
</evidence>
<evidence type="ECO:0000313" key="3">
    <source>
        <dbReference type="Proteomes" id="UP000190888"/>
    </source>
</evidence>
<gene>
    <name evidence="2" type="ORF">SAMN04488132_105123</name>
</gene>
<reference evidence="2 3" key="1">
    <citation type="submission" date="2017-02" db="EMBL/GenBank/DDBJ databases">
        <authorList>
            <person name="Peterson S.W."/>
        </authorList>
    </citation>
    <scope>NUCLEOTIDE SEQUENCE [LARGE SCALE GENOMIC DNA]</scope>
    <source>
        <strain evidence="2 3">DSM 22335</strain>
    </source>
</reference>
<feature type="non-terminal residue" evidence="2">
    <location>
        <position position="1"/>
    </location>
</feature>
<sequence>TGNLRCVTGSGYNTGAQEKEEHDNNPYSAQGNRWVSNGTNTTACPITPDWQPTGTYQCVLGTGGFATSEQQQQQHDNNPYSGLGYRWVSVGTNTTACPLVPSYTNTGNTRCVTNSGYNTGVQEVEQQDVNPYTAYGTRWVYGSVNYSACPVQEDWVNTGGYTCEQGSGSYRTGEQTVEQYDQNPVTRAGYRWVSNGTNTSACPVTPDWTNTSNYRCVTGSGYNTGQQERQQYDQNPYSGQGYRWVNVGASSACPVTPDWATTGNYRCVTGSGYNTGQQEAEQYDINPYSAQGTRWVSNGTNTSACPVTPNWVTTGNYRCVTGSGYNTGGQEAEQYDANPYSAQGTRWVSNGTNTSACPITPDWNNTGIVRCVTSSGYNTGEQEREQSDHNPYSGLGTRWLSNGTNNAACPVVPDWVNQGSPVCEKVTGVENTGYQLQKQTDQNPVTNLGIRWVNIGQNLTACPLIVYVQLSYENMFETFDGYVYADVKLSFYHNSAMTIPAYGNGLTINYEISENCNSTTEQIEGDGEYMYLQRMALLVSPAWSCPVDYWLLTGDGYYIVY</sequence>
<keyword evidence="3" id="KW-1185">Reference proteome</keyword>